<dbReference type="Gene3D" id="3.40.190.10">
    <property type="entry name" value="Periplasmic binding protein-like II"/>
    <property type="match status" value="2"/>
</dbReference>
<dbReference type="GeneID" id="93166586"/>
<dbReference type="EMBL" id="ADLK01000054">
    <property type="protein sequence ID" value="KMW11739.1"/>
    <property type="molecule type" value="Genomic_DNA"/>
</dbReference>
<feature type="region of interest" description="Disordered" evidence="1">
    <location>
        <begin position="20"/>
        <end position="49"/>
    </location>
</feature>
<proteinExistence type="predicted"/>
<reference evidence="3 4" key="1">
    <citation type="submission" date="2011-04" db="EMBL/GenBank/DDBJ databases">
        <title>The Genome Sequence of Clostridium citroniae WAL-19142.</title>
        <authorList>
            <consortium name="The Broad Institute Genome Sequencing Platform"/>
            <person name="Earl A."/>
            <person name="Ward D."/>
            <person name="Feldgarden M."/>
            <person name="Gevers D."/>
            <person name="Warren Y.A."/>
            <person name="Tyrrell K.L."/>
            <person name="Citron D.M."/>
            <person name="Goldstein E.J."/>
            <person name="Daigneault M."/>
            <person name="Allen-Vercoe E."/>
            <person name="Young S.K."/>
            <person name="Zeng Q."/>
            <person name="Gargeya S."/>
            <person name="Fitzgerald M."/>
            <person name="Haas B."/>
            <person name="Abouelleil A."/>
            <person name="Alvarado L."/>
            <person name="Arachchi H.M."/>
            <person name="Berlin A."/>
            <person name="Brown A."/>
            <person name="Chapman S.B."/>
            <person name="Chen Z."/>
            <person name="Dunbar C."/>
            <person name="Freedman E."/>
            <person name="Gearin G."/>
            <person name="Gellesch M."/>
            <person name="Goldberg J."/>
            <person name="Griggs A."/>
            <person name="Gujja S."/>
            <person name="Heilman E.R."/>
            <person name="Heiman D."/>
            <person name="Howarth C."/>
            <person name="Larson L."/>
            <person name="Lui A."/>
            <person name="MacDonald P.J."/>
            <person name="Mehta T."/>
            <person name="Montmayeur A."/>
            <person name="Murphy C."/>
            <person name="Neiman D."/>
            <person name="Pearson M."/>
            <person name="Priest M."/>
            <person name="Roberts A."/>
            <person name="Saif S."/>
            <person name="Shea T."/>
            <person name="Shenoy N."/>
            <person name="Sisk P."/>
            <person name="Stolte C."/>
            <person name="Sykes S."/>
            <person name="White J."/>
            <person name="Yandava C."/>
            <person name="Wortman J."/>
            <person name="Nusbaum C."/>
            <person name="Birren B."/>
        </authorList>
    </citation>
    <scope>NUCLEOTIDE SEQUENCE [LARGE SCALE GENOMIC DNA]</scope>
    <source>
        <strain evidence="3 4">WAL-19142</strain>
    </source>
</reference>
<name>A0A0J9BHG9_9FIRM</name>
<dbReference type="PROSITE" id="PS51257">
    <property type="entry name" value="PROKAR_LIPOPROTEIN"/>
    <property type="match status" value="1"/>
</dbReference>
<dbReference type="InterPro" id="IPR006059">
    <property type="entry name" value="SBP"/>
</dbReference>
<dbReference type="PANTHER" id="PTHR43649:SF11">
    <property type="entry name" value="ABC TRANSPORTER SUBSTRATE-BINDING PROTEIN YESO-RELATED"/>
    <property type="match status" value="1"/>
</dbReference>
<evidence type="ECO:0008006" key="5">
    <source>
        <dbReference type="Google" id="ProtNLM"/>
    </source>
</evidence>
<dbReference type="PATRIC" id="fig|742734.4.peg.5804"/>
<protein>
    <recommendedName>
        <fullName evidence="5">Extracellular solute-binding protein</fullName>
    </recommendedName>
</protein>
<dbReference type="OrthoDB" id="9764112at2"/>
<dbReference type="Pfam" id="PF13416">
    <property type="entry name" value="SBP_bac_8"/>
    <property type="match status" value="1"/>
</dbReference>
<comment type="caution">
    <text evidence="3">The sequence shown here is derived from an EMBL/GenBank/DDBJ whole genome shotgun (WGS) entry which is preliminary data.</text>
</comment>
<feature type="compositionally biased region" description="Low complexity" evidence="1">
    <location>
        <begin position="20"/>
        <end position="35"/>
    </location>
</feature>
<feature type="signal peptide" evidence="2">
    <location>
        <begin position="1"/>
        <end position="20"/>
    </location>
</feature>
<dbReference type="SUPFAM" id="SSF53850">
    <property type="entry name" value="Periplasmic binding protein-like II"/>
    <property type="match status" value="1"/>
</dbReference>
<dbReference type="PANTHER" id="PTHR43649">
    <property type="entry name" value="ARABINOSE-BINDING PROTEIN-RELATED"/>
    <property type="match status" value="1"/>
</dbReference>
<evidence type="ECO:0000313" key="3">
    <source>
        <dbReference type="EMBL" id="KMW11739.1"/>
    </source>
</evidence>
<evidence type="ECO:0000313" key="4">
    <source>
        <dbReference type="Proteomes" id="UP000037392"/>
    </source>
</evidence>
<dbReference type="AlphaFoldDB" id="A0A0J9BHG9"/>
<dbReference type="InterPro" id="IPR050490">
    <property type="entry name" value="Bact_solute-bd_prot1"/>
</dbReference>
<gene>
    <name evidence="3" type="ORF">HMPREF9470_05427</name>
</gene>
<evidence type="ECO:0000256" key="2">
    <source>
        <dbReference type="SAM" id="SignalP"/>
    </source>
</evidence>
<evidence type="ECO:0000256" key="1">
    <source>
        <dbReference type="SAM" id="MobiDB-lite"/>
    </source>
</evidence>
<keyword evidence="2" id="KW-0732">Signal</keyword>
<dbReference type="RefSeq" id="WP_048931220.1">
    <property type="nucleotide sequence ID" value="NZ_KQ235887.1"/>
</dbReference>
<organism evidence="3 4">
    <name type="scientific">[Clostridium] citroniae WAL-19142</name>
    <dbReference type="NCBI Taxonomy" id="742734"/>
    <lineage>
        <taxon>Bacteria</taxon>
        <taxon>Bacillati</taxon>
        <taxon>Bacillota</taxon>
        <taxon>Clostridia</taxon>
        <taxon>Lachnospirales</taxon>
        <taxon>Lachnospiraceae</taxon>
        <taxon>Enterocloster</taxon>
    </lineage>
</organism>
<dbReference type="Proteomes" id="UP000037392">
    <property type="component" value="Unassembled WGS sequence"/>
</dbReference>
<accession>A0A0J9BHG9</accession>
<feature type="chain" id="PRO_5038617928" description="Extracellular solute-binding protein" evidence="2">
    <location>
        <begin position="21"/>
        <end position="453"/>
    </location>
</feature>
<sequence>MKKKIAVLLTLTLAAAGLSACSGSSGTSGTQAAGSKAEGASTEAQAPSSEGGELVMAWWGNQVRNERTQAILDLYSEQNPGVTFDGQFSEWADYWNKLATAAAGHSMPDIVQMDYKYISQYVNNDLLVDLAPYIENGTIDVSNCNEDVLNSGKVGDGLYAICNGINAPALLYNKTALDEAGITVKDNMTMDEFITLCREIREKTGYKTNIAYNNGENFIEYFLRANDVVMFGEGKLGGTAEDYISYFKLYEEGIRDGWVVDPSIFAERTIGSVEQDPMVYGSSPETMSWCAFNYTNQLTAVRSAAPEGVEIGMTTWPSPDPVRSDYLKPSQFFAITKDSANPDEAAKVLDFITNSVECNNILLGERGIPLSASVADAISPNMDETSQEVIKFINEVVSENSSQINPPSADGSSEVNDLLNKLEESVCYGQMTAEDAGQQLFTEGSKIMESKKN</sequence>